<evidence type="ECO:0000256" key="1">
    <source>
        <dbReference type="SAM" id="SignalP"/>
    </source>
</evidence>
<reference evidence="2" key="1">
    <citation type="journal article" date="2021" name="Nat. Commun.">
        <title>Genetic determinants of endophytism in the Arabidopsis root mycobiome.</title>
        <authorList>
            <person name="Mesny F."/>
            <person name="Miyauchi S."/>
            <person name="Thiergart T."/>
            <person name="Pickel B."/>
            <person name="Atanasova L."/>
            <person name="Karlsson M."/>
            <person name="Huettel B."/>
            <person name="Barry K.W."/>
            <person name="Haridas S."/>
            <person name="Chen C."/>
            <person name="Bauer D."/>
            <person name="Andreopoulos W."/>
            <person name="Pangilinan J."/>
            <person name="LaButti K."/>
            <person name="Riley R."/>
            <person name="Lipzen A."/>
            <person name="Clum A."/>
            <person name="Drula E."/>
            <person name="Henrissat B."/>
            <person name="Kohler A."/>
            <person name="Grigoriev I.V."/>
            <person name="Martin F.M."/>
            <person name="Hacquard S."/>
        </authorList>
    </citation>
    <scope>NUCLEOTIDE SEQUENCE</scope>
    <source>
        <strain evidence="2">MPI-CAGE-CH-0243</strain>
    </source>
</reference>
<sequence length="161" mass="17271">MKFFAVLALAVGLVSAADICRSTGSGCSGNRICCAGIQENNCCNLGAAKSSLIWTLPANSRGQAFTGNSCSGDSAVFKNPNQVTNRCVNFNFNARFARWLVGGGTKRDVDENEVCTEINTAYYQLDGTEHKVQIPEGQAQVVADWIEKGEWQKLAALAKAE</sequence>
<keyword evidence="1" id="KW-0732">Signal</keyword>
<protein>
    <recommendedName>
        <fullName evidence="4">Hydrophobin</fullName>
    </recommendedName>
</protein>
<proteinExistence type="predicted"/>
<dbReference type="EMBL" id="JAGMWT010000014">
    <property type="protein sequence ID" value="KAH7116760.1"/>
    <property type="molecule type" value="Genomic_DNA"/>
</dbReference>
<keyword evidence="3" id="KW-1185">Reference proteome</keyword>
<gene>
    <name evidence="2" type="ORF">B0J11DRAFT_100418</name>
</gene>
<evidence type="ECO:0000313" key="3">
    <source>
        <dbReference type="Proteomes" id="UP000700596"/>
    </source>
</evidence>
<dbReference type="Proteomes" id="UP000700596">
    <property type="component" value="Unassembled WGS sequence"/>
</dbReference>
<feature type="chain" id="PRO_5040152496" description="Hydrophobin" evidence="1">
    <location>
        <begin position="17"/>
        <end position="161"/>
    </location>
</feature>
<dbReference type="OrthoDB" id="4519464at2759"/>
<dbReference type="AlphaFoldDB" id="A0A9P9DAE6"/>
<name>A0A9P9DAE6_9PLEO</name>
<accession>A0A9P9DAE6</accession>
<organism evidence="2 3">
    <name type="scientific">Dendryphion nanum</name>
    <dbReference type="NCBI Taxonomy" id="256645"/>
    <lineage>
        <taxon>Eukaryota</taxon>
        <taxon>Fungi</taxon>
        <taxon>Dikarya</taxon>
        <taxon>Ascomycota</taxon>
        <taxon>Pezizomycotina</taxon>
        <taxon>Dothideomycetes</taxon>
        <taxon>Pleosporomycetidae</taxon>
        <taxon>Pleosporales</taxon>
        <taxon>Torulaceae</taxon>
        <taxon>Dendryphion</taxon>
    </lineage>
</organism>
<comment type="caution">
    <text evidence="2">The sequence shown here is derived from an EMBL/GenBank/DDBJ whole genome shotgun (WGS) entry which is preliminary data.</text>
</comment>
<feature type="signal peptide" evidence="1">
    <location>
        <begin position="1"/>
        <end position="16"/>
    </location>
</feature>
<evidence type="ECO:0000313" key="2">
    <source>
        <dbReference type="EMBL" id="KAH7116760.1"/>
    </source>
</evidence>
<evidence type="ECO:0008006" key="4">
    <source>
        <dbReference type="Google" id="ProtNLM"/>
    </source>
</evidence>